<dbReference type="GO" id="GO:0017004">
    <property type="term" value="P:cytochrome complex assembly"/>
    <property type="evidence" value="ECO:0007669"/>
    <property type="project" value="UniProtKB-KW"/>
</dbReference>
<evidence type="ECO:0000256" key="5">
    <source>
        <dbReference type="SAM" id="SignalP"/>
    </source>
</evidence>
<dbReference type="PANTHER" id="PTHR42852">
    <property type="entry name" value="THIOL:DISULFIDE INTERCHANGE PROTEIN DSBE"/>
    <property type="match status" value="1"/>
</dbReference>
<feature type="domain" description="Thioredoxin" evidence="6">
    <location>
        <begin position="310"/>
        <end position="462"/>
    </location>
</feature>
<dbReference type="InterPro" id="IPR013766">
    <property type="entry name" value="Thioredoxin_domain"/>
</dbReference>
<keyword evidence="2" id="KW-0201">Cytochrome c-type biogenesis</keyword>
<keyword evidence="5" id="KW-0732">Signal</keyword>
<dbReference type="AlphaFoldDB" id="A0A939GEE2"/>
<evidence type="ECO:0000313" key="8">
    <source>
        <dbReference type="Proteomes" id="UP000664034"/>
    </source>
</evidence>
<evidence type="ECO:0000313" key="7">
    <source>
        <dbReference type="EMBL" id="MBO0935027.1"/>
    </source>
</evidence>
<dbReference type="Pfam" id="PF08534">
    <property type="entry name" value="Redoxin"/>
    <property type="match status" value="1"/>
</dbReference>
<comment type="caution">
    <text evidence="7">The sequence shown here is derived from an EMBL/GenBank/DDBJ whole genome shotgun (WGS) entry which is preliminary data.</text>
</comment>
<keyword evidence="8" id="KW-1185">Reference proteome</keyword>
<dbReference type="InterPro" id="IPR036249">
    <property type="entry name" value="Thioredoxin-like_sf"/>
</dbReference>
<evidence type="ECO:0000256" key="3">
    <source>
        <dbReference type="ARBA" id="ARBA00023157"/>
    </source>
</evidence>
<comment type="subcellular location">
    <subcellularLocation>
        <location evidence="1">Cell envelope</location>
    </subcellularLocation>
</comment>
<protein>
    <submittedName>
        <fullName evidence="7">TlpA family protein disulfide reductase</fullName>
    </submittedName>
</protein>
<dbReference type="InterPro" id="IPR050553">
    <property type="entry name" value="Thioredoxin_ResA/DsbE_sf"/>
</dbReference>
<reference evidence="7" key="1">
    <citation type="submission" date="2021-03" db="EMBL/GenBank/DDBJ databases">
        <title>Fibrella sp. HMF5335 genome sequencing and assembly.</title>
        <authorList>
            <person name="Kang H."/>
            <person name="Kim H."/>
            <person name="Bae S."/>
            <person name="Joh K."/>
        </authorList>
    </citation>
    <scope>NUCLEOTIDE SEQUENCE</scope>
    <source>
        <strain evidence="7">HMF5335</strain>
    </source>
</reference>
<dbReference type="CDD" id="cd02966">
    <property type="entry name" value="TlpA_like_family"/>
    <property type="match status" value="1"/>
</dbReference>
<keyword evidence="3" id="KW-1015">Disulfide bond</keyword>
<dbReference type="Gene3D" id="3.40.30.10">
    <property type="entry name" value="Glutaredoxin"/>
    <property type="match status" value="1"/>
</dbReference>
<feature type="chain" id="PRO_5036929740" evidence="5">
    <location>
        <begin position="24"/>
        <end position="462"/>
    </location>
</feature>
<dbReference type="GO" id="GO:0030313">
    <property type="term" value="C:cell envelope"/>
    <property type="evidence" value="ECO:0007669"/>
    <property type="project" value="UniProtKB-SubCell"/>
</dbReference>
<dbReference type="EMBL" id="JAFMYV010000001">
    <property type="protein sequence ID" value="MBO0935027.1"/>
    <property type="molecule type" value="Genomic_DNA"/>
</dbReference>
<feature type="signal peptide" evidence="5">
    <location>
        <begin position="1"/>
        <end position="23"/>
    </location>
</feature>
<sequence length="462" mass="52161">MPHFRYILLLCLALPLQRITAQTAPDSVTIFVEKPTVKITVDKNKLNDQPLYLSRISQPEVVPLTAGVNKMALPVQVMDEYQKVNYLFDKPEQLRLVFDPKIRLWKVHSGSEQRDHILNVDVAYRRQLAPSTNSPDMLGYYFFGEKTPEKRERLIKAAEQKQQAFLNQYAVQYQLPTADVQRWVNYYKFNFLNRLLYAPLGPAPHPYRAKLAALSVNYQNDSLTYLSDYISGAGMCVFQQLANNSGIRKVTLTQRYQLSNQTYRGNTRDHVQFQNVVAGFMDWFNPSPTKAETDSVVAHFMTDCQTPSLKEYIQNMIAFSQMPVSDGTLLTTAKQPVSFREATTAAAVTYVDFWASWCGPCREEMPASKALQAAFAHKGVRFIYVSMDKVPAAWEAAMKGIGLSASDSYLLPKDFTSSVAKDLKIKSIPRYLVISKSGKMLSSDAPRPGTTAIRTLLDAALK</sequence>
<evidence type="ECO:0000259" key="6">
    <source>
        <dbReference type="PROSITE" id="PS51352"/>
    </source>
</evidence>
<dbReference type="GO" id="GO:0016491">
    <property type="term" value="F:oxidoreductase activity"/>
    <property type="evidence" value="ECO:0007669"/>
    <property type="project" value="InterPro"/>
</dbReference>
<dbReference type="InterPro" id="IPR013740">
    <property type="entry name" value="Redoxin"/>
</dbReference>
<gene>
    <name evidence="7" type="ORF">J2I47_00570</name>
</gene>
<evidence type="ECO:0000256" key="2">
    <source>
        <dbReference type="ARBA" id="ARBA00022748"/>
    </source>
</evidence>
<dbReference type="PANTHER" id="PTHR42852:SF6">
    <property type="entry name" value="THIOL:DISULFIDE INTERCHANGE PROTEIN DSBE"/>
    <property type="match status" value="1"/>
</dbReference>
<evidence type="ECO:0000256" key="4">
    <source>
        <dbReference type="ARBA" id="ARBA00023284"/>
    </source>
</evidence>
<keyword evidence="4" id="KW-0676">Redox-active center</keyword>
<dbReference type="SUPFAM" id="SSF52833">
    <property type="entry name" value="Thioredoxin-like"/>
    <property type="match status" value="1"/>
</dbReference>
<dbReference type="RefSeq" id="WP_207362599.1">
    <property type="nucleotide sequence ID" value="NZ_JAFMYV010000001.1"/>
</dbReference>
<evidence type="ECO:0000256" key="1">
    <source>
        <dbReference type="ARBA" id="ARBA00004196"/>
    </source>
</evidence>
<name>A0A939GEE2_9BACT</name>
<accession>A0A939GEE2</accession>
<proteinExistence type="predicted"/>
<organism evidence="7 8">
    <name type="scientific">Fibrella rubiginis</name>
    <dbReference type="NCBI Taxonomy" id="2817060"/>
    <lineage>
        <taxon>Bacteria</taxon>
        <taxon>Pseudomonadati</taxon>
        <taxon>Bacteroidota</taxon>
        <taxon>Cytophagia</taxon>
        <taxon>Cytophagales</taxon>
        <taxon>Spirosomataceae</taxon>
        <taxon>Fibrella</taxon>
    </lineage>
</organism>
<dbReference type="Proteomes" id="UP000664034">
    <property type="component" value="Unassembled WGS sequence"/>
</dbReference>
<dbReference type="PROSITE" id="PS51352">
    <property type="entry name" value="THIOREDOXIN_2"/>
    <property type="match status" value="1"/>
</dbReference>